<dbReference type="RefSeq" id="WP_029179278.1">
    <property type="nucleotide sequence ID" value="NZ_CEFF01000230.1"/>
</dbReference>
<dbReference type="EMBL" id="FIGJ01000014">
    <property type="protein sequence ID" value="CYU74345.1"/>
    <property type="molecule type" value="Genomic_DNA"/>
</dbReference>
<protein>
    <submittedName>
        <fullName evidence="1">Methyl-accepting chemotaxis protein</fullName>
    </submittedName>
</protein>
<gene>
    <name evidence="1" type="ORF">ERS132394_01314</name>
</gene>
<dbReference type="AlphaFoldDB" id="A0A0Z8F5J6"/>
<reference evidence="1 2" key="1">
    <citation type="submission" date="2016-02" db="EMBL/GenBank/DDBJ databases">
        <authorList>
            <consortium name="Pathogen Informatics"/>
        </authorList>
    </citation>
    <scope>NUCLEOTIDE SEQUENCE [LARGE SCALE GENOMIC DNA]</scope>
    <source>
        <strain evidence="1 2">LSS32</strain>
    </source>
</reference>
<evidence type="ECO:0000313" key="1">
    <source>
        <dbReference type="EMBL" id="CYU74345.1"/>
    </source>
</evidence>
<organism evidence="1 2">
    <name type="scientific">Streptococcus suis</name>
    <dbReference type="NCBI Taxonomy" id="1307"/>
    <lineage>
        <taxon>Bacteria</taxon>
        <taxon>Bacillati</taxon>
        <taxon>Bacillota</taxon>
        <taxon>Bacilli</taxon>
        <taxon>Lactobacillales</taxon>
        <taxon>Streptococcaceae</taxon>
        <taxon>Streptococcus</taxon>
    </lineage>
</organism>
<name>A0A0Z8F5J6_STRSU</name>
<accession>A0A0Z8F5J6</accession>
<dbReference type="Proteomes" id="UP000072618">
    <property type="component" value="Unassembled WGS sequence"/>
</dbReference>
<evidence type="ECO:0000313" key="2">
    <source>
        <dbReference type="Proteomes" id="UP000072618"/>
    </source>
</evidence>
<sequence length="111" mass="12549">MKLRNIILAVSAATASFLAVTHRDKIAKEVQETKQLLSDIQLSKDNIQEQLAVIQSFQEPLQEMASDLQYKTRVYQQSIAGNLEEIQQILKKYQNENSTRLGKKPSTASQS</sequence>
<proteinExistence type="predicted"/>